<reference evidence="6" key="1">
    <citation type="journal article" date="2019" name="Int. J. Syst. Evol. Microbiol.">
        <title>The Global Catalogue of Microorganisms (GCM) 10K type strain sequencing project: providing services to taxonomists for standard genome sequencing and annotation.</title>
        <authorList>
            <consortium name="The Broad Institute Genomics Platform"/>
            <consortium name="The Broad Institute Genome Sequencing Center for Infectious Disease"/>
            <person name="Wu L."/>
            <person name="Ma J."/>
        </authorList>
    </citation>
    <scope>NUCLEOTIDE SEQUENCE [LARGE SCALE GENOMIC DNA]</scope>
    <source>
        <strain evidence="6">JCM 16022</strain>
    </source>
</reference>
<dbReference type="RefSeq" id="WP_344150978.1">
    <property type="nucleotide sequence ID" value="NZ_BAAAQR010000005.1"/>
</dbReference>
<dbReference type="Gene3D" id="3.40.50.2300">
    <property type="match status" value="1"/>
</dbReference>
<dbReference type="Proteomes" id="UP001501771">
    <property type="component" value="Unassembled WGS sequence"/>
</dbReference>
<dbReference type="PROSITE" id="PS50043">
    <property type="entry name" value="HTH_LUXR_2"/>
    <property type="match status" value="1"/>
</dbReference>
<organism evidence="5 6">
    <name type="scientific">Nocardioides koreensis</name>
    <dbReference type="NCBI Taxonomy" id="433651"/>
    <lineage>
        <taxon>Bacteria</taxon>
        <taxon>Bacillati</taxon>
        <taxon>Actinomycetota</taxon>
        <taxon>Actinomycetes</taxon>
        <taxon>Propionibacteriales</taxon>
        <taxon>Nocardioidaceae</taxon>
        <taxon>Nocardioides</taxon>
    </lineage>
</organism>
<dbReference type="InterPro" id="IPR000792">
    <property type="entry name" value="Tscrpt_reg_LuxR_C"/>
</dbReference>
<comment type="caution">
    <text evidence="5">The sequence shown here is derived from an EMBL/GenBank/DDBJ whole genome shotgun (WGS) entry which is preliminary data.</text>
</comment>
<keyword evidence="1" id="KW-0805">Transcription regulation</keyword>
<evidence type="ECO:0000313" key="6">
    <source>
        <dbReference type="Proteomes" id="UP001501771"/>
    </source>
</evidence>
<feature type="domain" description="HTH luxR-type" evidence="4">
    <location>
        <begin position="135"/>
        <end position="200"/>
    </location>
</feature>
<evidence type="ECO:0000256" key="1">
    <source>
        <dbReference type="ARBA" id="ARBA00023015"/>
    </source>
</evidence>
<keyword evidence="2" id="KW-0238">DNA-binding</keyword>
<evidence type="ECO:0000259" key="4">
    <source>
        <dbReference type="PROSITE" id="PS50043"/>
    </source>
</evidence>
<dbReference type="PROSITE" id="PS00622">
    <property type="entry name" value="HTH_LUXR_1"/>
    <property type="match status" value="1"/>
</dbReference>
<keyword evidence="6" id="KW-1185">Reference proteome</keyword>
<dbReference type="CDD" id="cd06170">
    <property type="entry name" value="LuxR_C_like"/>
    <property type="match status" value="1"/>
</dbReference>
<name>A0ABP5LHW9_9ACTN</name>
<dbReference type="PANTHER" id="PTHR44688">
    <property type="entry name" value="DNA-BINDING TRANSCRIPTIONAL ACTIVATOR DEVR_DOSR"/>
    <property type="match status" value="1"/>
</dbReference>
<accession>A0ABP5LHW9</accession>
<evidence type="ECO:0000256" key="3">
    <source>
        <dbReference type="ARBA" id="ARBA00023163"/>
    </source>
</evidence>
<gene>
    <name evidence="5" type="ORF">GCM10009844_20210</name>
</gene>
<sequence>MSVSPVRLTVIGANGIVARGVAALAAEFPDRLRMVPYPWPPAAQDPDVVLYDAVGLHTGDGHDLDLLVSETAAAVLVLAREARPDLTGCALARGADGWVSLEADDDELLAAIESAAAGSLEPESGTPDAADSGLRLPEGVSLSSREAEMLGYIAQDLRNTEIAERCFLSVNSVKTYIRSAYRKIEVNNRAQAVLWWVQHGAPQP</sequence>
<dbReference type="PANTHER" id="PTHR44688:SF16">
    <property type="entry name" value="DNA-BINDING TRANSCRIPTIONAL ACTIVATOR DEVR_DOSR"/>
    <property type="match status" value="1"/>
</dbReference>
<evidence type="ECO:0000256" key="2">
    <source>
        <dbReference type="ARBA" id="ARBA00023125"/>
    </source>
</evidence>
<dbReference type="SMART" id="SM00421">
    <property type="entry name" value="HTH_LUXR"/>
    <property type="match status" value="1"/>
</dbReference>
<proteinExistence type="predicted"/>
<protein>
    <recommendedName>
        <fullName evidence="4">HTH luxR-type domain-containing protein</fullName>
    </recommendedName>
</protein>
<dbReference type="InterPro" id="IPR016032">
    <property type="entry name" value="Sig_transdc_resp-reg_C-effctor"/>
</dbReference>
<dbReference type="EMBL" id="BAAAQR010000005">
    <property type="protein sequence ID" value="GAA2145471.1"/>
    <property type="molecule type" value="Genomic_DNA"/>
</dbReference>
<keyword evidence="3" id="KW-0804">Transcription</keyword>
<dbReference type="Pfam" id="PF00196">
    <property type="entry name" value="GerE"/>
    <property type="match status" value="1"/>
</dbReference>
<dbReference type="SUPFAM" id="SSF46894">
    <property type="entry name" value="C-terminal effector domain of the bipartite response regulators"/>
    <property type="match status" value="1"/>
</dbReference>
<evidence type="ECO:0000313" key="5">
    <source>
        <dbReference type="EMBL" id="GAA2145471.1"/>
    </source>
</evidence>